<name>A0A4T0QGX6_9BASI</name>
<organism evidence="6 13">
    <name type="scientific">Wallemia mellicola</name>
    <dbReference type="NCBI Taxonomy" id="1708541"/>
    <lineage>
        <taxon>Eukaryota</taxon>
        <taxon>Fungi</taxon>
        <taxon>Dikarya</taxon>
        <taxon>Basidiomycota</taxon>
        <taxon>Wallemiomycotina</taxon>
        <taxon>Wallemiomycetes</taxon>
        <taxon>Wallemiales</taxon>
        <taxon>Wallemiaceae</taxon>
        <taxon>Wallemia</taxon>
    </lineage>
</organism>
<protein>
    <submittedName>
        <fullName evidence="6">Uncharacterized protein</fullName>
    </submittedName>
</protein>
<dbReference type="Proteomes" id="UP000307169">
    <property type="component" value="Unassembled WGS sequence"/>
</dbReference>
<evidence type="ECO:0000313" key="10">
    <source>
        <dbReference type="Proteomes" id="UP000307169"/>
    </source>
</evidence>
<accession>A0A4T0QGX6</accession>
<evidence type="ECO:0000313" key="4">
    <source>
        <dbReference type="EMBL" id="TIC31033.1"/>
    </source>
</evidence>
<evidence type="ECO:0000313" key="12">
    <source>
        <dbReference type="Proteomes" id="UP000310685"/>
    </source>
</evidence>
<evidence type="ECO:0000256" key="1">
    <source>
        <dbReference type="SAM" id="MobiDB-lite"/>
    </source>
</evidence>
<dbReference type="Proteomes" id="UP000310708">
    <property type="component" value="Unassembled WGS sequence"/>
</dbReference>
<dbReference type="EMBL" id="SPRV01000015">
    <property type="protein sequence ID" value="TIC67862.1"/>
    <property type="molecule type" value="Genomic_DNA"/>
</dbReference>
<proteinExistence type="predicted"/>
<evidence type="ECO:0000313" key="5">
    <source>
        <dbReference type="EMBL" id="TIC64795.1"/>
    </source>
</evidence>
<evidence type="ECO:0000313" key="11">
    <source>
        <dbReference type="Proteomes" id="UP000309601"/>
    </source>
</evidence>
<dbReference type="EMBL" id="SPRX01000016">
    <property type="protein sequence ID" value="TIC66505.1"/>
    <property type="molecule type" value="Genomic_DNA"/>
</dbReference>
<dbReference type="EMBL" id="SPRH01000022">
    <property type="protein sequence ID" value="TIC00540.1"/>
    <property type="molecule type" value="Genomic_DNA"/>
</dbReference>
<dbReference type="Proteomes" id="UP000310685">
    <property type="component" value="Unassembled WGS sequence"/>
</dbReference>
<evidence type="ECO:0000313" key="2">
    <source>
        <dbReference type="EMBL" id="TIB80015.1"/>
    </source>
</evidence>
<dbReference type="Proteomes" id="UP000309601">
    <property type="component" value="Unassembled WGS sequence"/>
</dbReference>
<dbReference type="Proteomes" id="UP000305362">
    <property type="component" value="Unassembled WGS sequence"/>
</dbReference>
<dbReference type="EMBL" id="SPRW01000025">
    <property type="protein sequence ID" value="TIC64795.1"/>
    <property type="molecule type" value="Genomic_DNA"/>
</dbReference>
<dbReference type="OrthoDB" id="3359847at2759"/>
<dbReference type="AlphaFoldDB" id="A0A4T0QGX6"/>
<sequence length="100" mass="11391">MPKLGKLERKEKVEDTVKIGEIDDGVDKRQELEQKVASVKARNSTSANQKAAGRKKSTKQRSRTSKAAERAAEHADKLRNKKTDSENRKKKRDNSKTVWE</sequence>
<evidence type="ECO:0000313" key="9">
    <source>
        <dbReference type="Proteomes" id="UP000305647"/>
    </source>
</evidence>
<gene>
    <name evidence="6" type="ORF">E3Q01_01688</name>
    <name evidence="5" type="ORF">E3Q02_02472</name>
    <name evidence="7" type="ORF">E3Q03_01824</name>
    <name evidence="4" type="ORF">E3Q10_01892</name>
    <name evidence="3" type="ORF">E3Q17_02132</name>
    <name evidence="2" type="ORF">E3Q22_02142</name>
</gene>
<reference evidence="8 9" key="1">
    <citation type="submission" date="2019-03" db="EMBL/GenBank/DDBJ databases">
        <title>Sequencing 25 genomes of Wallemia mellicola.</title>
        <authorList>
            <person name="Gostincar C."/>
        </authorList>
    </citation>
    <scope>NUCLEOTIDE SEQUENCE [LARGE SCALE GENOMIC DNA]</scope>
    <source>
        <strain evidence="3 10">EXF-1262</strain>
        <strain evidence="5 11">EXF-1274</strain>
        <strain evidence="7 8">EXF-1277</strain>
        <strain evidence="2 12">EXF-6152</strain>
        <strain evidence="6 13">EXF-757</strain>
        <strain evidence="4 9">EXF-8738</strain>
    </source>
</reference>
<feature type="region of interest" description="Disordered" evidence="1">
    <location>
        <begin position="32"/>
        <end position="100"/>
    </location>
</feature>
<dbReference type="OMA" id="SNASHKG"/>
<evidence type="ECO:0000313" key="6">
    <source>
        <dbReference type="EMBL" id="TIC66505.1"/>
    </source>
</evidence>
<evidence type="ECO:0000313" key="8">
    <source>
        <dbReference type="Proteomes" id="UP000305362"/>
    </source>
</evidence>
<evidence type="ECO:0000313" key="13">
    <source>
        <dbReference type="Proteomes" id="UP000310708"/>
    </source>
</evidence>
<evidence type="ECO:0000313" key="7">
    <source>
        <dbReference type="EMBL" id="TIC67862.1"/>
    </source>
</evidence>
<dbReference type="EMBL" id="SPRC01000019">
    <property type="protein sequence ID" value="TIB80015.1"/>
    <property type="molecule type" value="Genomic_DNA"/>
</dbReference>
<feature type="compositionally biased region" description="Basic and acidic residues" evidence="1">
    <location>
        <begin position="66"/>
        <end position="87"/>
    </location>
</feature>
<dbReference type="Proteomes" id="UP000305647">
    <property type="component" value="Unassembled WGS sequence"/>
</dbReference>
<dbReference type="EMBL" id="SPRO01000015">
    <property type="protein sequence ID" value="TIC31033.1"/>
    <property type="molecule type" value="Genomic_DNA"/>
</dbReference>
<feature type="compositionally biased region" description="Basic residues" evidence="1">
    <location>
        <begin position="52"/>
        <end position="64"/>
    </location>
</feature>
<comment type="caution">
    <text evidence="6">The sequence shown here is derived from an EMBL/GenBank/DDBJ whole genome shotgun (WGS) entry which is preliminary data.</text>
</comment>
<evidence type="ECO:0000313" key="3">
    <source>
        <dbReference type="EMBL" id="TIC00540.1"/>
    </source>
</evidence>